<comment type="caution">
    <text evidence="3">The sequence shown here is derived from an EMBL/GenBank/DDBJ whole genome shotgun (WGS) entry which is preliminary data.</text>
</comment>
<keyword evidence="3" id="KW-0966">Cell projection</keyword>
<dbReference type="PANTHER" id="PTHR43484:SF1">
    <property type="entry name" value="FLAGELLAR MOTOR SWITCH PROTEIN FLIN"/>
    <property type="match status" value="1"/>
</dbReference>
<evidence type="ECO:0000259" key="2">
    <source>
        <dbReference type="Pfam" id="PF01052"/>
    </source>
</evidence>
<reference evidence="3" key="2">
    <citation type="journal article" date="2021" name="PeerJ">
        <title>Extensive microbial diversity within the chicken gut microbiome revealed by metagenomics and culture.</title>
        <authorList>
            <person name="Gilroy R."/>
            <person name="Ravi A."/>
            <person name="Getino M."/>
            <person name="Pursley I."/>
            <person name="Horton D.L."/>
            <person name="Alikhan N.F."/>
            <person name="Baker D."/>
            <person name="Gharbi K."/>
            <person name="Hall N."/>
            <person name="Watson M."/>
            <person name="Adriaenssens E.M."/>
            <person name="Foster-Nyarko E."/>
            <person name="Jarju S."/>
            <person name="Secka A."/>
            <person name="Antonio M."/>
            <person name="Oren A."/>
            <person name="Chaudhuri R.R."/>
            <person name="La Ragione R."/>
            <person name="Hildebrand F."/>
            <person name="Pallen M.J."/>
        </authorList>
    </citation>
    <scope>NUCLEOTIDE SEQUENCE</scope>
    <source>
        <strain evidence="3">CHK152-2994</strain>
    </source>
</reference>
<dbReference type="Pfam" id="PF01052">
    <property type="entry name" value="FliMN_C"/>
    <property type="match status" value="1"/>
</dbReference>
<reference evidence="3" key="1">
    <citation type="submission" date="2020-10" db="EMBL/GenBank/DDBJ databases">
        <authorList>
            <person name="Gilroy R."/>
        </authorList>
    </citation>
    <scope>NUCLEOTIDE SEQUENCE</scope>
    <source>
        <strain evidence="3">CHK152-2994</strain>
    </source>
</reference>
<protein>
    <submittedName>
        <fullName evidence="3">FliM/FliN family flagellar motor switch protein</fullName>
    </submittedName>
</protein>
<evidence type="ECO:0000313" key="4">
    <source>
        <dbReference type="Proteomes" id="UP000824139"/>
    </source>
</evidence>
<accession>A0A9D1K3V8</accession>
<sequence length="403" mass="46459">MENILKALEHTKIPVTDNLYEEYDWFKKVFPIAAQKSSDGFFLPGFRFELIAVSKNINLLMTNEPYFVTKIRVDKLYDMFFRISDKTVAMLLEKALGRPNRSFNINRMTDLEGEILTAFNDYMFRIMAKFLTPTPVVNIKRKNFDMIHLTFIVKNLDDGNAGKFIISLPSARLEANKVVVKEDKFEFSDFYKCPIKAKIQIGSTRFTVKEMKGLEPEDIVVFENSALDTMRFVLKDYEKDFKINPNMGLTHPLDEDEGENMDENTGNTNLWDSIEVDMYAEFDPVKITLGNLKRIEDGLVVDIAALYDNKITLRVENKVIGHGELVIINDRYGVKISDIVEKGQQEVEDMQTEPHNYAPQQPAHNLNEPMPSSPDEPMPAPEPQANEEEEFDYSDFELEDEDI</sequence>
<feature type="region of interest" description="Disordered" evidence="1">
    <location>
        <begin position="346"/>
        <end position="403"/>
    </location>
</feature>
<feature type="domain" description="Flagellar motor switch protein FliN-like C-terminal" evidence="2">
    <location>
        <begin position="272"/>
        <end position="340"/>
    </location>
</feature>
<dbReference type="AlphaFoldDB" id="A0A9D1K3V8"/>
<dbReference type="Gene3D" id="2.30.330.10">
    <property type="entry name" value="SpoA-like"/>
    <property type="match status" value="1"/>
</dbReference>
<dbReference type="PANTHER" id="PTHR43484">
    <property type="match status" value="1"/>
</dbReference>
<keyword evidence="3" id="KW-0969">Cilium</keyword>
<feature type="compositionally biased region" description="Acidic residues" evidence="1">
    <location>
        <begin position="385"/>
        <end position="403"/>
    </location>
</feature>
<dbReference type="SUPFAM" id="SSF101801">
    <property type="entry name" value="Surface presentation of antigens (SPOA)"/>
    <property type="match status" value="1"/>
</dbReference>
<dbReference type="Proteomes" id="UP000824139">
    <property type="component" value="Unassembled WGS sequence"/>
</dbReference>
<name>A0A9D1K3V8_9BACT</name>
<organism evidence="3 4">
    <name type="scientific">Candidatus Scatenecus faecavium</name>
    <dbReference type="NCBI Taxonomy" id="2840915"/>
    <lineage>
        <taxon>Bacteria</taxon>
        <taxon>Candidatus Scatenecus</taxon>
    </lineage>
</organism>
<dbReference type="InterPro" id="IPR036429">
    <property type="entry name" value="SpoA-like_sf"/>
</dbReference>
<evidence type="ECO:0000313" key="3">
    <source>
        <dbReference type="EMBL" id="HIS83182.1"/>
    </source>
</evidence>
<dbReference type="EMBL" id="DVJO01000135">
    <property type="protein sequence ID" value="HIS83182.1"/>
    <property type="molecule type" value="Genomic_DNA"/>
</dbReference>
<evidence type="ECO:0000256" key="1">
    <source>
        <dbReference type="SAM" id="MobiDB-lite"/>
    </source>
</evidence>
<gene>
    <name evidence="3" type="ORF">IAD41_06225</name>
</gene>
<dbReference type="InterPro" id="IPR001543">
    <property type="entry name" value="FliN-like_C"/>
</dbReference>
<dbReference type="InterPro" id="IPR051469">
    <property type="entry name" value="FliN/MopA/SpaO"/>
</dbReference>
<proteinExistence type="predicted"/>
<feature type="compositionally biased region" description="Pro residues" evidence="1">
    <location>
        <begin position="371"/>
        <end position="382"/>
    </location>
</feature>
<keyword evidence="3" id="KW-0282">Flagellum</keyword>